<feature type="compositionally biased region" description="Basic residues" evidence="2">
    <location>
        <begin position="271"/>
        <end position="282"/>
    </location>
</feature>
<dbReference type="InParanoid" id="A0A3M0BYW3"/>
<feature type="compositionally biased region" description="Basic residues" evidence="2">
    <location>
        <begin position="291"/>
        <end position="302"/>
    </location>
</feature>
<evidence type="ECO:0000256" key="2">
    <source>
        <dbReference type="SAM" id="MobiDB-lite"/>
    </source>
</evidence>
<feature type="compositionally biased region" description="Low complexity" evidence="2">
    <location>
        <begin position="303"/>
        <end position="316"/>
    </location>
</feature>
<feature type="compositionally biased region" description="Low complexity" evidence="2">
    <location>
        <begin position="220"/>
        <end position="248"/>
    </location>
</feature>
<organism evidence="3 4">
    <name type="scientific">Eilatimonas milleporae</name>
    <dbReference type="NCBI Taxonomy" id="911205"/>
    <lineage>
        <taxon>Bacteria</taxon>
        <taxon>Pseudomonadati</taxon>
        <taxon>Pseudomonadota</taxon>
        <taxon>Alphaproteobacteria</taxon>
        <taxon>Kordiimonadales</taxon>
        <taxon>Kordiimonadaceae</taxon>
        <taxon>Eilatimonas</taxon>
    </lineage>
</organism>
<dbReference type="AlphaFoldDB" id="A0A3M0BYW3"/>
<dbReference type="EMBL" id="REFR01000014">
    <property type="protein sequence ID" value="RMB02668.1"/>
    <property type="molecule type" value="Genomic_DNA"/>
</dbReference>
<proteinExistence type="predicted"/>
<evidence type="ECO:0000313" key="4">
    <source>
        <dbReference type="Proteomes" id="UP000271227"/>
    </source>
</evidence>
<evidence type="ECO:0000313" key="3">
    <source>
        <dbReference type="EMBL" id="RMB02668.1"/>
    </source>
</evidence>
<reference evidence="3 4" key="1">
    <citation type="submission" date="2018-10" db="EMBL/GenBank/DDBJ databases">
        <title>Genomic Encyclopedia of Archaeal and Bacterial Type Strains, Phase II (KMG-II): from individual species to whole genera.</title>
        <authorList>
            <person name="Goeker M."/>
        </authorList>
    </citation>
    <scope>NUCLEOTIDE SEQUENCE [LARGE SCALE GENOMIC DNA]</scope>
    <source>
        <strain evidence="3 4">DSM 25217</strain>
    </source>
</reference>
<comment type="caution">
    <text evidence="3">The sequence shown here is derived from an EMBL/GenBank/DDBJ whole genome shotgun (WGS) entry which is preliminary data.</text>
</comment>
<keyword evidence="1" id="KW-0175">Coiled coil</keyword>
<keyword evidence="4" id="KW-1185">Reference proteome</keyword>
<evidence type="ECO:0000256" key="1">
    <source>
        <dbReference type="SAM" id="Coils"/>
    </source>
</evidence>
<protein>
    <submittedName>
        <fullName evidence="3">Uncharacterized protein</fullName>
    </submittedName>
</protein>
<accession>A0A3M0BYW3</accession>
<gene>
    <name evidence="3" type="ORF">BXY39_3018</name>
</gene>
<dbReference type="RefSeq" id="WP_211332275.1">
    <property type="nucleotide sequence ID" value="NZ_REFR01000014.1"/>
</dbReference>
<name>A0A3M0BYW3_9PROT</name>
<sequence length="323" mass="34340">MDTNTLAIYIHELRNQCLHIQTAYDLFNQAARNRAGSGILYGGQLVLSSASQISSILWPSRARARGRGDSLRSVLKLTEKHPLNDRRLSELWERSDEKLEEWIARTKGKQVAFDFVGDPTQLGDGVGDDCIFRGYNPNTRIFYLRGVAYNLQALADAISDVGGRVNAVYKQLFPEQAAREAEAAARAAEAQKAAQEQAAQQQAAQQQAAQQQAAQGQAVQQQPAQTTGQADAGADVAQTAAAQEAPVPIDLTDGSENGGAQNDGAGETPAKKTRTASRKAPAKKTAAAKAPAKKPAAKKPAVRKTAAGKKPATAKADSPKAES</sequence>
<feature type="coiled-coil region" evidence="1">
    <location>
        <begin position="178"/>
        <end position="214"/>
    </location>
</feature>
<dbReference type="Proteomes" id="UP000271227">
    <property type="component" value="Unassembled WGS sequence"/>
</dbReference>
<feature type="region of interest" description="Disordered" evidence="2">
    <location>
        <begin position="220"/>
        <end position="323"/>
    </location>
</feature>